<dbReference type="RefSeq" id="WP_107140458.1">
    <property type="nucleotide sequence ID" value="NZ_CP028324.1"/>
</dbReference>
<dbReference type="Pfam" id="PF16158">
    <property type="entry name" value="N_BRCA1_IG"/>
    <property type="match status" value="1"/>
</dbReference>
<evidence type="ECO:0000256" key="7">
    <source>
        <dbReference type="SAM" id="SignalP"/>
    </source>
</evidence>
<evidence type="ECO:0000256" key="6">
    <source>
        <dbReference type="SAM" id="MobiDB-lite"/>
    </source>
</evidence>
<keyword evidence="7" id="KW-0732">Signal</keyword>
<dbReference type="InterPro" id="IPR013783">
    <property type="entry name" value="Ig-like_fold"/>
</dbReference>
<dbReference type="InterPro" id="IPR003284">
    <property type="entry name" value="Sal_SpvB"/>
</dbReference>
<proteinExistence type="predicted"/>
<evidence type="ECO:0000256" key="1">
    <source>
        <dbReference type="ARBA" id="ARBA00004613"/>
    </source>
</evidence>
<feature type="chain" id="PRO_5015352125" evidence="7">
    <location>
        <begin position="40"/>
        <end position="3246"/>
    </location>
</feature>
<dbReference type="InterPro" id="IPR028994">
    <property type="entry name" value="Integrin_alpha_N"/>
</dbReference>
<dbReference type="SUPFAM" id="SSF69318">
    <property type="entry name" value="Integrin alpha N-terminal domain"/>
    <property type="match status" value="1"/>
</dbReference>
<evidence type="ECO:0000256" key="4">
    <source>
        <dbReference type="ARBA" id="ARBA00023026"/>
    </source>
</evidence>
<dbReference type="OrthoDB" id="8552614at2"/>
<keyword evidence="5" id="KW-0175">Coiled coil</keyword>
<dbReference type="Pfam" id="PF17957">
    <property type="entry name" value="Big_7"/>
    <property type="match status" value="2"/>
</dbReference>
<dbReference type="Pfam" id="PF03534">
    <property type="entry name" value="SpvB"/>
    <property type="match status" value="1"/>
</dbReference>
<sequence length="3246" mass="347744">MYILPAFAVRWPRIAVTTHACWLLLVALLIGLASPSAQAIAFANTKINLTANTVDPGGKAVLYFNGSVTAGFADAIVRLEIVETVNGTDIVYGSEKFRPDLTNAEVPIDTPRAIRNPAYVPAGTRTLRLKATTYMDRTGYSEPFTVTITESGTVNNALKIGQPTVPTTMIVGKTYTLSATMKNSGTRTWASTGPNAYFLGSRNPENNTTWGGWIPLPRDVPPGEQWTFSWEVTPQQAGSFDAQWRMVQKDKEWFGDTTDNIVVSVIGGIPQVRLDAPAEGSSVEGTAANGAATVRIVGSATPAAGTSIKHFYVYDKEFYVAGPLPGTSLDYSATLAAGAHRLRITAEDQNGSIGTSAVTTVSVVVARPSVTWTSPANGAQLPAGAGGTAAVRITGSATAYGGRTIRQIELLRGTEQLATSTTGTFDATVALAQGSHQLKLKAWDSAGESRESAAVNLQVVVPAPTVALSAPAGNVTVPAAPTEATVTFAGSAAPAGGTAIGLLQLMERLPSGLALEIARSTGTSLNAQVTFGIGMHTVFLRATNASGTTGESAAVTVSIVPPGAANSATFVDQQVPATMRAGQPYSLTVRMRNTGTSTWTPAGNYNLGLIKPQDGRIWNTTARAYLSGAVAPGQVAVFTVPVTAPRAPNTYAMQWQMVQDGVGWFGDKGTELAIPVTTGPGPSASLLATPANSRADDTGAAQVTFTGKGGQPGAVITKLELFQDNGKGYGATAIKTATGSGADLALSHAARLTPGVYRFKLRATNGTGVATDSDDMVVNVSGGPLLGKVDGVRTGGSNEVVLAGWACMPGDRSPVAYDVLLDAPSLSAGGKLLASGVANVATDVANLAVQQQCGTPDVSHHFRADLKSHLAAYAGRSLYVVAKSDWLGDTPLPCDDNHCTVPPTLRVGLTTPVTGDMLQSPAPLFMRAVVSNAGDASIDVGFDIEGTWIPATPDGAAGAYSASKVVAPRGSNYAVSAVVRQGKATVYSEPASVFIHGVRPPSITAQAPSAGEIFEIGKTTLFSARVNVSQSDPRDKVTSVRYAVNGVQVGEETSSGMWGLWSMEWIPKTQGTHQLVMTAHNATGKQLATTEPIPFVVREPQASSPTPVPVAITPPHLGNEDAGSIAGEIAVGSNGAATYDLAFELPPGSAGMAPKLGLSYSGVGANGVAGLGWQISGLSNIHRCGRTIAQDGIHGRIAFDQQDRLCLDGQRLVLVNGGTSDADYWSDQAEYRTEIESFSKITTQLVGGKRSFRVLRKDGRIDIYGAASGNIVAYKSPTETKSGAQLWARDRSEDRIGNFIDYLYEQDSSTGEYWLASVRYGGKGQSAHAAVEFQYDTSRPDAWKRYLDETRMDLRRRLAAVRTHAGTLTPILGDTTALRTYSLAYQQSAGSGRSLLQSVTECIKKAQGTGQQCRPPTVFTWGQPDASPLRFESRGIWKGAPVLTTWQGPNQDRPSISAINHADYFAFADFNGDGFGDVLEKRVASPTPTDIAEYAGKYREATNPIKPGTRQSSYRYFWNDGGQFTPYTYKLSIDDPFVVLEIGDFNGDGRIDLLAHTASKGAQICLSPLSNAERPAAGSTIVFNCSDSYPAVGGNFERQHPFVVDISGDGRMSHYGPVQFDGTAKLCQQSACITDPHPPEAVLAIQDPGDELHLIPARDFVAFEQMMDFSGIGKPYDLRFTRAIYTARTSPNGTRYPPAWEGRVPQVIVTGFGMTRYTAGYADVASLRYPVGPWCEGPACELYEFEIPAQGATLAGDFNGSGYSSVVFGYKEFDTVDGNVTHRKADFTVCLSTGRSLDCSVRRLVSGAAYLAPLAVGDFTGDGAPAILAEGLSTTGRNRPQRNGKLFLCRLIGDDSSATNGGADNNTRCQPIAGLTMPLTRATTRTEAPRKAEDQVYLMDLLGTGRPQLVYYHSGKIVDSQWVPDDRWEVFALADQAPAGHALDKLVAVRNGYGAEASVVYGNAARHAIVTASKSASYMYPARASVRTGPIVFKLQRANGAGGVRVSSYTYRDPAVDLHGRGDLGFSSMTVTDLGSGGAARTSTQIRYSQAWPHIGAELGTTVRTSSGGELSRVTHTPVARQIAHPNGSSTVFPYIEKTTTVSRDLDGSELGQQLTTRTYGDAWGNLTLEESKRWAASGGTFVTRVQTDYRNDPSAWLLGLPELTQVTRVTPTASQTRTTAFSYDPVTGLMDTKTIEPNDSRYRVTTTYLRTGNPFGLVSRETEAWLDPQTGQPKSRVVHETIHESLGRFPEYVTNALGQLSEFSYDSARGVLQWSRDPNNLTTSHLTNSFGDTIGVGGPGLVKRYRYKKQCDSGCPAGAAYAVINDAVAVDGRSEVPVIEYFDAVGHLLRRQTWSMDEQVSIADYSYDELGRLSTVYQPRFARVAASNAKIARRHLYDDLDRSVAVATPDEAGQLREAKTFYQGLTRAYENQSCPGPACQRTVEVRDALGQLRSTTDAYGAATKFDYAPFGELQKTVDPKGNTVTVTYDLRGRKTALLDPDTGRIEYGVDPLGLVWQSVNPVQRAKGTKTLMQYDALGRMWSQVEPDLSSYWTYDQGKAAIGKLSEAYTMAGTAKDYRRLHTYDGDGRLAKVEQLSQEGTFATTFVYDRFDRLVQRQNRRGNDDLKLFDLRYGKTGYLERIERGPTVLWKLTGQDAALRETAAQLGNGLAVTRQFDPYTGRLMGQSHAAGTIARLTEGYQYDVLGNMTQRMQYWDGTGFTENFTYDKLNRLETSKIGANLMTYGYDAIGNIVSKPNVSASPYEYPAQGANSVRPHAVQRIPGVGDFAYDDNGNLKTGAGRTMTWTSFDMPATIARGTDSATFVYGPEHQRVRQKRSDGTAIIYGGDQEVEVSAAAVTVRTYWPNGLGMEVDQPGKATELSYFHTDRLGSIVLITDTAGVAKEKLAYDPWGKRRSLDGSATPDSLRGEQQPLGFTGHEMLDKQGLVHMNGRVYDPLIGRFLSADALVEDPDNGQAYNRYSYVLNNPTNRVDPTGYASCSESAGSDCPVENKVEVKGKREEKKEGKDIGTFSDYRTVGVTAGMLVIRQVGSFGSSSSRAPTAKLGGASLAGVSTNRGAPTQPEKNHGDHWAQYKRDVPFSAGDGPSTNATGYDDWAHGNGFMGSEQWSERAAARGAGAGIGIGAVAGGAAVAEAPVIGGALIVRLKKMLSLSKPLSKEAEKSIRTLEKRISEHEQKLADFKANPTVRPGMENLPKEVIEKAQLRRIRHLEAEIQTFKNNIDKILNGQ</sequence>
<dbReference type="InterPro" id="IPR056823">
    <property type="entry name" value="TEN-like_YD-shell"/>
</dbReference>
<keyword evidence="2" id="KW-0964">Secreted</keyword>
<dbReference type="Gene3D" id="2.180.10.10">
    <property type="entry name" value="RHS repeat-associated core"/>
    <property type="match status" value="1"/>
</dbReference>
<gene>
    <name evidence="10" type="ORF">C9I28_04755</name>
</gene>
<dbReference type="PANTHER" id="PTHR32305:SF15">
    <property type="entry name" value="PROTEIN RHSA-RELATED"/>
    <property type="match status" value="1"/>
</dbReference>
<evidence type="ECO:0000256" key="2">
    <source>
        <dbReference type="ARBA" id="ARBA00022525"/>
    </source>
</evidence>
<dbReference type="InterPro" id="IPR022385">
    <property type="entry name" value="Rhs_assc_core"/>
</dbReference>
<comment type="subcellular location">
    <subcellularLocation>
        <location evidence="1">Secreted</location>
    </subcellularLocation>
</comment>
<evidence type="ECO:0000256" key="5">
    <source>
        <dbReference type="SAM" id="Coils"/>
    </source>
</evidence>
<dbReference type="Pfam" id="PF25023">
    <property type="entry name" value="TEN_YD-shell"/>
    <property type="match status" value="1"/>
</dbReference>
<keyword evidence="4" id="KW-0843">Virulence</keyword>
<dbReference type="Gene3D" id="2.60.40.10">
    <property type="entry name" value="Immunoglobulins"/>
    <property type="match status" value="5"/>
</dbReference>
<feature type="region of interest" description="Disordered" evidence="6">
    <location>
        <begin position="2912"/>
        <end position="2932"/>
    </location>
</feature>
<evidence type="ECO:0000256" key="3">
    <source>
        <dbReference type="ARBA" id="ARBA00022737"/>
    </source>
</evidence>
<keyword evidence="11" id="KW-1185">Reference proteome</keyword>
<feature type="signal peptide" evidence="7">
    <location>
        <begin position="1"/>
        <end position="39"/>
    </location>
</feature>
<reference evidence="10 11" key="1">
    <citation type="submission" date="2018-03" db="EMBL/GenBank/DDBJ databases">
        <title>Massilia armeniaca sp. nov., isolated from desert soil.</title>
        <authorList>
            <person name="Huang H."/>
            <person name="Ren M."/>
        </authorList>
    </citation>
    <scope>NUCLEOTIDE SEQUENCE [LARGE SCALE GENOMIC DNA]</scope>
    <source>
        <strain evidence="10 11">ZMN-3</strain>
    </source>
</reference>
<protein>
    <submittedName>
        <fullName evidence="10">Uncharacterized protein</fullName>
    </submittedName>
</protein>
<accession>A0A2R4C648</accession>
<dbReference type="NCBIfam" id="TIGR03696">
    <property type="entry name" value="Rhs_assc_core"/>
    <property type="match status" value="1"/>
</dbReference>
<keyword evidence="3" id="KW-0677">Repeat</keyword>
<evidence type="ECO:0000259" key="9">
    <source>
        <dbReference type="Pfam" id="PF25023"/>
    </source>
</evidence>
<dbReference type="Proteomes" id="UP000240505">
    <property type="component" value="Chromosome"/>
</dbReference>
<feature type="coiled-coil region" evidence="5">
    <location>
        <begin position="3175"/>
        <end position="3245"/>
    </location>
</feature>
<dbReference type="PANTHER" id="PTHR32305">
    <property type="match status" value="1"/>
</dbReference>
<feature type="domain" description="Nbr1 FW" evidence="8">
    <location>
        <begin position="578"/>
        <end position="668"/>
    </location>
</feature>
<dbReference type="KEGG" id="masz:C9I28_04755"/>
<dbReference type="GO" id="GO:0005737">
    <property type="term" value="C:cytoplasm"/>
    <property type="evidence" value="ECO:0007669"/>
    <property type="project" value="InterPro"/>
</dbReference>
<evidence type="ECO:0000313" key="11">
    <source>
        <dbReference type="Proteomes" id="UP000240505"/>
    </source>
</evidence>
<evidence type="ECO:0000313" key="10">
    <source>
        <dbReference type="EMBL" id="AVR95107.1"/>
    </source>
</evidence>
<dbReference type="EMBL" id="CP028324">
    <property type="protein sequence ID" value="AVR95107.1"/>
    <property type="molecule type" value="Genomic_DNA"/>
</dbReference>
<organism evidence="10 11">
    <name type="scientific">Pseudoduganella armeniaca</name>
    <dbReference type="NCBI Taxonomy" id="2072590"/>
    <lineage>
        <taxon>Bacteria</taxon>
        <taxon>Pseudomonadati</taxon>
        <taxon>Pseudomonadota</taxon>
        <taxon>Betaproteobacteria</taxon>
        <taxon>Burkholderiales</taxon>
        <taxon>Oxalobacteraceae</taxon>
        <taxon>Telluria group</taxon>
        <taxon>Pseudoduganella</taxon>
    </lineage>
</organism>
<dbReference type="InterPro" id="IPR032350">
    <property type="entry name" value="Nbr1_FW"/>
</dbReference>
<dbReference type="GO" id="GO:0005576">
    <property type="term" value="C:extracellular region"/>
    <property type="evidence" value="ECO:0007669"/>
    <property type="project" value="UniProtKB-SubCell"/>
</dbReference>
<feature type="region of interest" description="Disordered" evidence="6">
    <location>
        <begin position="3052"/>
        <end position="3088"/>
    </location>
</feature>
<name>A0A2R4C648_9BURK</name>
<evidence type="ECO:0000259" key="8">
    <source>
        <dbReference type="Pfam" id="PF16158"/>
    </source>
</evidence>
<dbReference type="InterPro" id="IPR050708">
    <property type="entry name" value="T6SS_VgrG/RHS"/>
</dbReference>
<feature type="domain" description="Teneurin-like YD-shell" evidence="9">
    <location>
        <begin position="2467"/>
        <end position="2986"/>
    </location>
</feature>